<organism evidence="1 2">
    <name type="scientific">Paraburkholderia sejongensis</name>
    <dbReference type="NCBI Taxonomy" id="2886946"/>
    <lineage>
        <taxon>Bacteria</taxon>
        <taxon>Pseudomonadati</taxon>
        <taxon>Pseudomonadota</taxon>
        <taxon>Betaproteobacteria</taxon>
        <taxon>Burkholderiales</taxon>
        <taxon>Burkholderiaceae</taxon>
        <taxon>Paraburkholderia</taxon>
    </lineage>
</organism>
<dbReference type="EMBL" id="JAJITD010000006">
    <property type="protein sequence ID" value="MCC8393818.1"/>
    <property type="molecule type" value="Genomic_DNA"/>
</dbReference>
<accession>A0ABS8JV99</accession>
<evidence type="ECO:0000313" key="1">
    <source>
        <dbReference type="EMBL" id="MCC8393818.1"/>
    </source>
</evidence>
<proteinExistence type="predicted"/>
<name>A0ABS8JV99_9BURK</name>
<dbReference type="Proteomes" id="UP001431019">
    <property type="component" value="Unassembled WGS sequence"/>
</dbReference>
<sequence length="62" mass="6498">MNKRVVLCFALTSILARCGRGGSGDNAAAAAPDSFVGIFKGTTGDSRTFVSMVLNDGTFYDF</sequence>
<comment type="caution">
    <text evidence="1">The sequence shown here is derived from an EMBL/GenBank/DDBJ whole genome shotgun (WGS) entry which is preliminary data.</text>
</comment>
<gene>
    <name evidence="1" type="ORF">LJ656_14570</name>
</gene>
<keyword evidence="2" id="KW-1185">Reference proteome</keyword>
<reference evidence="1 2" key="1">
    <citation type="submission" date="2021-11" db="EMBL/GenBank/DDBJ databases">
        <authorList>
            <person name="Oh E.-T."/>
            <person name="Kim S.-B."/>
        </authorList>
    </citation>
    <scope>NUCLEOTIDE SEQUENCE [LARGE SCALE GENOMIC DNA]</scope>
    <source>
        <strain evidence="1 2">MMS20-SJTR3</strain>
    </source>
</reference>
<dbReference type="RefSeq" id="WP_230510113.1">
    <property type="nucleotide sequence ID" value="NZ_JAJITD010000006.1"/>
</dbReference>
<evidence type="ECO:0000313" key="2">
    <source>
        <dbReference type="Proteomes" id="UP001431019"/>
    </source>
</evidence>
<protein>
    <submittedName>
        <fullName evidence="1">Uncharacterized protein</fullName>
    </submittedName>
</protein>